<protein>
    <submittedName>
        <fullName evidence="4">Uncharacterized protein</fullName>
    </submittedName>
</protein>
<feature type="repeat" description="ANK" evidence="3">
    <location>
        <begin position="280"/>
        <end position="312"/>
    </location>
</feature>
<dbReference type="Pfam" id="PF12796">
    <property type="entry name" value="Ank_2"/>
    <property type="match status" value="4"/>
</dbReference>
<dbReference type="Pfam" id="PF00023">
    <property type="entry name" value="Ank"/>
    <property type="match status" value="2"/>
</dbReference>
<dbReference type="Gene3D" id="1.25.40.20">
    <property type="entry name" value="Ankyrin repeat-containing domain"/>
    <property type="match status" value="7"/>
</dbReference>
<dbReference type="SUPFAM" id="SSF48403">
    <property type="entry name" value="Ankyrin repeat"/>
    <property type="match status" value="6"/>
</dbReference>
<reference evidence="4 5" key="1">
    <citation type="journal article" date="2014" name="Genome Biol. Evol.">
        <title>The secreted proteins of Achlya hypogyna and Thraustotheca clavata identify the ancestral oomycete secretome and reveal gene acquisitions by horizontal gene transfer.</title>
        <authorList>
            <person name="Misner I."/>
            <person name="Blouin N."/>
            <person name="Leonard G."/>
            <person name="Richards T.A."/>
            <person name="Lane C.E."/>
        </authorList>
    </citation>
    <scope>NUCLEOTIDE SEQUENCE [LARGE SCALE GENOMIC DNA]</scope>
    <source>
        <strain evidence="4 5">ATCC 34112</strain>
    </source>
</reference>
<dbReference type="PRINTS" id="PR01415">
    <property type="entry name" value="ANKYRIN"/>
</dbReference>
<evidence type="ECO:0000313" key="5">
    <source>
        <dbReference type="Proteomes" id="UP000243217"/>
    </source>
</evidence>
<evidence type="ECO:0000256" key="3">
    <source>
        <dbReference type="PROSITE-ProRule" id="PRU00023"/>
    </source>
</evidence>
<accession>A0A1W0A0K2</accession>
<feature type="repeat" description="ANK" evidence="3">
    <location>
        <begin position="69"/>
        <end position="95"/>
    </location>
</feature>
<dbReference type="PANTHER" id="PTHR24198:SF165">
    <property type="entry name" value="ANKYRIN REPEAT-CONTAINING PROTEIN-RELATED"/>
    <property type="match status" value="1"/>
</dbReference>
<keyword evidence="2 3" id="KW-0040">ANK repeat</keyword>
<comment type="caution">
    <text evidence="4">The sequence shown here is derived from an EMBL/GenBank/DDBJ whole genome shotgun (WGS) entry which is preliminary data.</text>
</comment>
<feature type="repeat" description="ANK" evidence="3">
    <location>
        <begin position="312"/>
        <end position="344"/>
    </location>
</feature>
<feature type="repeat" description="ANK" evidence="3">
    <location>
        <begin position="975"/>
        <end position="1007"/>
    </location>
</feature>
<dbReference type="Proteomes" id="UP000243217">
    <property type="component" value="Unassembled WGS sequence"/>
</dbReference>
<evidence type="ECO:0000313" key="4">
    <source>
        <dbReference type="EMBL" id="OQS03550.1"/>
    </source>
</evidence>
<feature type="repeat" description="ANK" evidence="3">
    <location>
        <begin position="1254"/>
        <end position="1286"/>
    </location>
</feature>
<dbReference type="OrthoDB" id="74962at2759"/>
<organism evidence="4 5">
    <name type="scientific">Thraustotheca clavata</name>
    <dbReference type="NCBI Taxonomy" id="74557"/>
    <lineage>
        <taxon>Eukaryota</taxon>
        <taxon>Sar</taxon>
        <taxon>Stramenopiles</taxon>
        <taxon>Oomycota</taxon>
        <taxon>Saprolegniomycetes</taxon>
        <taxon>Saprolegniales</taxon>
        <taxon>Achlyaceae</taxon>
        <taxon>Thraustotheca</taxon>
    </lineage>
</organism>
<dbReference type="SMART" id="SM00248">
    <property type="entry name" value="ANK"/>
    <property type="match status" value="19"/>
</dbReference>
<feature type="repeat" description="ANK" evidence="3">
    <location>
        <begin position="475"/>
        <end position="507"/>
    </location>
</feature>
<dbReference type="InterPro" id="IPR036770">
    <property type="entry name" value="Ankyrin_rpt-contain_sf"/>
</dbReference>
<dbReference type="EMBL" id="JNBS01000847">
    <property type="protein sequence ID" value="OQS03550.1"/>
    <property type="molecule type" value="Genomic_DNA"/>
</dbReference>
<dbReference type="InterPro" id="IPR002110">
    <property type="entry name" value="Ankyrin_rpt"/>
</dbReference>
<proteinExistence type="predicted"/>
<keyword evidence="1" id="KW-0677">Repeat</keyword>
<dbReference type="PROSITE" id="PS50297">
    <property type="entry name" value="ANK_REP_REGION"/>
    <property type="match status" value="7"/>
</dbReference>
<evidence type="ECO:0000256" key="1">
    <source>
        <dbReference type="ARBA" id="ARBA00022737"/>
    </source>
</evidence>
<dbReference type="STRING" id="74557.A0A1W0A0K2"/>
<gene>
    <name evidence="4" type="ORF">THRCLA_04131</name>
</gene>
<dbReference type="PANTHER" id="PTHR24198">
    <property type="entry name" value="ANKYRIN REPEAT AND PROTEIN KINASE DOMAIN-CONTAINING PROTEIN"/>
    <property type="match status" value="1"/>
</dbReference>
<feature type="repeat" description="ANK" evidence="3">
    <location>
        <begin position="1393"/>
        <end position="1425"/>
    </location>
</feature>
<dbReference type="PROSITE" id="PS50088">
    <property type="entry name" value="ANK_REPEAT"/>
    <property type="match status" value="7"/>
</dbReference>
<name>A0A1W0A0K2_9STRA</name>
<sequence>MYAILHKAAARGFERITECLIHRYPTLASLQDSNGKTALHVAIEQKNTPVALFICDYMTKEEHLITDIMGYTPLHVACLLGNIAIARVLLVKGSDPLTIGIPFHLKSSKHFFGVYLKRTCNDYVMTPLECVFHGWSVAMNDEANHIFYELFVALIKAAKPTPKHPVIAHLGHTICTKLVNVPAMAVQCLEFLFQRKLLVMESLDASGNTVLMKEVLQRAPVAESSLAVVRILVQFGANAQLTNHYNENALMCAAFHGNDKLLELLLDTVPYAALLSSCQNANSPLHMACLRGYLSTIQLLLSRGASLHVCTKDESPLYFAIRSQKLEVLEFLLHHNAQVNLSAEIKHKRVYFDTSFNILQTTLGSPLTLVLLLTKPQFQERCTDHIIPSHIADRLTLMQHTYMKEKEQAARNSWLNLHRIADLLMNKIIQIDPATKIHLTKEDIVLAARVGFWSIISTYLTHRRMDLSNSSIPEAKMDAIHLAAAAGQPIVVSLLVSNGADPNAKMIHGRNTLVGPLFFAYSRGHHITAAKLHLLGATVITCPKYEKFNYLMQSHLNWWMKIAMLWHWLKRNELKALGNYVNMLHQLQLSKSTSTPVVHISCHRGCLPLLLVYHHADYTFHDVSSSGHTPLTIAIQQQHVNIVEWLITTIPPLLTMRSPRLPLACAAALTKKSLVKGRLISLLLDAVQNELTEERVHRLTCADASGCTALEHAALASDENTIACLLKEIPDSSVTIATIAAALQGPEPHAVLDLLLKSWKCLREANFDYILQLFIMASSYQEWKVVNHLLVQEEASIEPYLTWIRRAASCCLVLHRAAAANQVVIVNSLVTKFSIPPDLIVANIPSRTPMWYAAAHTAWDSFVVLVIALGPTCSILPSLILRGTKDTISHGRCRAFKFPHERLRTRSTMLNGFLWPIVAKEQTDAVRVEGFEICTWKNISAFSIYGSPALHTQRIIHRAAQYWMAQALLYPANEPNDSLLHLAVRARDLKMVVLLIQAGAPINSTNHAGEMPWIAAAKQNDLNSTRIITFVWPLLDLQAKEAVVKATTTSDTLNMATLTYLLTQAIPKETPTTLLNLSGHSYFSSSIRTINITAVNALMEAKVPMDHRIIWQELLNTASKSQQTARVLVETLMSYIPLSLSLEIVANLVLLSAQQQWYNVVLHLLQAFQLPLVRQLQITLAPGTNASVLHYVVDHGQATVLQKLLQQNMAILCDSKGRTPLHKLAFRGDIGLMQLWQRVAHSVWFSNLDAQDNKGDTAFHVAARRGHLSVVEVLQNSNSNAGKIRNVKGWTPILEAAKHNHLPIVMRLFLQQPPSDTLVSTENISIVAIAAEYGAFTIVSWLLATMGLTSSEIQRFLSKDGRNLVHFAASYNAIELLSNTPALKSLINTRDQHGCLPLHYALMLGHLKVVEFLSWHGSDVHSPIQNHITEKQVTISTLISWNPLPGWFGHAIRSNEAIAVPSSEKLMQRVSYTLSQWDITKISLLEASSRIGLTSTVTLILTLLPQLPQLCDGALETRQRIFMQAVLSNHVDIVDRLCLCEVVHPVDKSHYFRDFIEVAIQKSSSRGLEQMTLCLLHHWRNSCYLGTVSAALVTQAEFAFQFATVLQQACIYGRLKLVEYLLQQGGESIIGYRVDEGPALVYAFAFGHKDVVNLLCQYSAEISALDGHFAPSLKLWIEFKEHPLLQNEWYERGSESKGNKPKRHPFAGPIEVYACDDERLPREYLELAFRR</sequence>
<evidence type="ECO:0000256" key="2">
    <source>
        <dbReference type="ARBA" id="ARBA00023043"/>
    </source>
</evidence>
<keyword evidence="5" id="KW-1185">Reference proteome</keyword>